<reference evidence="1 2" key="1">
    <citation type="submission" date="2020-06" db="EMBL/GenBank/DDBJ databases">
        <title>Genome sequence of 2 isolates from Red Sea Mangroves.</title>
        <authorList>
            <person name="Sefrji F."/>
            <person name="Michoud G."/>
            <person name="Merlino G."/>
            <person name="Daffonchio D."/>
        </authorList>
    </citation>
    <scope>NUCLEOTIDE SEQUENCE [LARGE SCALE GENOMIC DNA]</scope>
    <source>
        <strain evidence="1 2">R1DC25</strain>
    </source>
</reference>
<sequence length="173" mass="18890">MALDRVDSIIDSNGNTRIKFSDTGVRTLLRKKDGAYICHFEHELYVWMTQSTLTAQITTLVSVDATSPVRYVYGKYVHGATMAPGLFVTLLDQAGEPLPGVHVVPTSSPLPGYDVGPDYYHVSEPFRFSYVNNGLLQQPRTVTAKKKMSVALDIAPARSVILATNAQSPIGFG</sequence>
<accession>A0A7S8C4W3</accession>
<gene>
    <name evidence="1" type="ORF">HW532_12610</name>
</gene>
<dbReference type="KEGG" id="kmn:HW532_12610"/>
<name>A0A7S8C4W3_9HYPH</name>
<dbReference type="Proteomes" id="UP000593594">
    <property type="component" value="Chromosome"/>
</dbReference>
<organism evidence="1 2">
    <name type="scientific">Kaustia mangrovi</name>
    <dbReference type="NCBI Taxonomy" id="2593653"/>
    <lineage>
        <taxon>Bacteria</taxon>
        <taxon>Pseudomonadati</taxon>
        <taxon>Pseudomonadota</taxon>
        <taxon>Alphaproteobacteria</taxon>
        <taxon>Hyphomicrobiales</taxon>
        <taxon>Parvibaculaceae</taxon>
        <taxon>Kaustia</taxon>
    </lineage>
</organism>
<dbReference type="RefSeq" id="WP_213160823.1">
    <property type="nucleotide sequence ID" value="NZ_CP058214.1"/>
</dbReference>
<evidence type="ECO:0000313" key="1">
    <source>
        <dbReference type="EMBL" id="QPC43460.1"/>
    </source>
</evidence>
<protein>
    <submittedName>
        <fullName evidence="1">Uncharacterized protein</fullName>
    </submittedName>
</protein>
<evidence type="ECO:0000313" key="2">
    <source>
        <dbReference type="Proteomes" id="UP000593594"/>
    </source>
</evidence>
<dbReference type="EMBL" id="CP058214">
    <property type="protein sequence ID" value="QPC43460.1"/>
    <property type="molecule type" value="Genomic_DNA"/>
</dbReference>
<proteinExistence type="predicted"/>
<keyword evidence="2" id="KW-1185">Reference proteome</keyword>
<dbReference type="AlphaFoldDB" id="A0A7S8C4W3"/>